<name>A0ABV5DM03_9ACTN</name>
<gene>
    <name evidence="2" type="ORF">VSS30_32570</name>
</gene>
<protein>
    <submittedName>
        <fullName evidence="2">Uncharacterized protein</fullName>
    </submittedName>
</protein>
<dbReference type="Proteomes" id="UP001585018">
    <property type="component" value="Unassembled WGS sequence"/>
</dbReference>
<evidence type="ECO:0000313" key="3">
    <source>
        <dbReference type="Proteomes" id="UP001585018"/>
    </source>
</evidence>
<dbReference type="EMBL" id="JAYMRR010000027">
    <property type="protein sequence ID" value="MFB8753563.1"/>
    <property type="molecule type" value="Genomic_DNA"/>
</dbReference>
<organism evidence="2 3">
    <name type="scientific">Streptomyces parvulus</name>
    <dbReference type="NCBI Taxonomy" id="146923"/>
    <lineage>
        <taxon>Bacteria</taxon>
        <taxon>Bacillati</taxon>
        <taxon>Actinomycetota</taxon>
        <taxon>Actinomycetes</taxon>
        <taxon>Kitasatosporales</taxon>
        <taxon>Streptomycetaceae</taxon>
        <taxon>Streptomyces</taxon>
    </lineage>
</organism>
<feature type="region of interest" description="Disordered" evidence="1">
    <location>
        <begin position="1"/>
        <end position="30"/>
    </location>
</feature>
<dbReference type="GeneID" id="91303893"/>
<keyword evidence="3" id="KW-1185">Reference proteome</keyword>
<comment type="caution">
    <text evidence="2">The sequence shown here is derived from an EMBL/GenBank/DDBJ whole genome shotgun (WGS) entry which is preliminary data.</text>
</comment>
<accession>A0ABV5DM03</accession>
<evidence type="ECO:0000256" key="1">
    <source>
        <dbReference type="SAM" id="MobiDB-lite"/>
    </source>
</evidence>
<reference evidence="2 3" key="1">
    <citation type="submission" date="2024-01" db="EMBL/GenBank/DDBJ databases">
        <title>Genome mining of biosynthetic gene clusters to explore secondary metabolites of Streptomyces sp.</title>
        <authorList>
            <person name="Baig A."/>
            <person name="Ajitkumar Shintre N."/>
            <person name="Kumar H."/>
            <person name="Anbarasu A."/>
            <person name="Ramaiah S."/>
        </authorList>
    </citation>
    <scope>NUCLEOTIDE SEQUENCE [LARGE SCALE GENOMIC DNA]</scope>
    <source>
        <strain evidence="2 3">A03</strain>
    </source>
</reference>
<dbReference type="RefSeq" id="WP_226485040.1">
    <property type="nucleotide sequence ID" value="NZ_BMRX01000003.1"/>
</dbReference>
<evidence type="ECO:0000313" key="2">
    <source>
        <dbReference type="EMBL" id="MFB8753563.1"/>
    </source>
</evidence>
<proteinExistence type="predicted"/>
<sequence>MARRYDPGPQEFSTGDAEDGRGSDVTDLDASPETLGAVRAAAFTTEAAAIEEVGRIWGDSGIVDPTDQYVVFFDSLEADEDRAERAELLTLLGFLGIERVEAPAGAPSGEVWVRTDPRLDREFARWS</sequence>